<dbReference type="EMBL" id="CAADFH010000030">
    <property type="protein sequence ID" value="VFJ93242.1"/>
    <property type="molecule type" value="Genomic_DNA"/>
</dbReference>
<dbReference type="AlphaFoldDB" id="A0A450UL16"/>
<evidence type="ECO:0008006" key="2">
    <source>
        <dbReference type="Google" id="ProtNLM"/>
    </source>
</evidence>
<organism evidence="1">
    <name type="scientific">Candidatus Kentrum sp. LFY</name>
    <dbReference type="NCBI Taxonomy" id="2126342"/>
    <lineage>
        <taxon>Bacteria</taxon>
        <taxon>Pseudomonadati</taxon>
        <taxon>Pseudomonadota</taxon>
        <taxon>Gammaproteobacteria</taxon>
        <taxon>Candidatus Kentrum</taxon>
    </lineage>
</organism>
<dbReference type="Pfam" id="PF26363">
    <property type="entry name" value="Phospholipase-like"/>
    <property type="match status" value="1"/>
</dbReference>
<dbReference type="InterPro" id="IPR029058">
    <property type="entry name" value="AB_hydrolase_fold"/>
</dbReference>
<proteinExistence type="predicted"/>
<gene>
    <name evidence="1" type="ORF">BECKLFY1418A_GA0070994_103012</name>
</gene>
<evidence type="ECO:0000313" key="1">
    <source>
        <dbReference type="EMBL" id="VFJ93242.1"/>
    </source>
</evidence>
<accession>A0A450UL16</accession>
<sequence length="520" mass="55249">MKVMSFTRTAVIVIIVTLAHIGVDAREVEIHPRQSGKAVMNSSDAAELALKYLTVADAAYNPDKGAPGGWQRVENATGLFKDTFLGSFNEKVDAFFSGFKAGIYEKDGERVLAFAGTDGLMAPGDWYTNLKNIKGELTTQYQLAYAAAELAKEKYPNIKMVGHSLGGGLAQYAAYMTDTKAVVFNAAGSNLNNINRQIGDNLIAFNVGYDFAANSGEQLGTEYIIDAPGKNWGGMADHGIGGIKSALQQAVAENPKGKAVDWARVRLTQRAAVAVISGNVSHVGSPAGYGGIAGTKNYDTRTTNYNTEKEGLFVSTSPMAETEWRLASGNASMHLGKHSSYGSIPSPGGTIFSVNNAGVTKTAIQKQFVLPAGKNRFSFSTLADFVTTEFPEYVGSRFNDTGKIFVTTPAGKSLQLQTIYSQSVNASSYSPVSDLPPPMVKSGYKGGMKNTGGHTGFETVSVTNLKVAKGGTVSVSIEVENVADKLYPSAVLINTRLGETVVSCSRSSPPHPPRRLRITG</sequence>
<protein>
    <recommendedName>
        <fullName evidence="2">Lipase (Class 3)</fullName>
    </recommendedName>
</protein>
<reference evidence="1" key="1">
    <citation type="submission" date="2019-02" db="EMBL/GenBank/DDBJ databases">
        <authorList>
            <person name="Gruber-Vodicka R. H."/>
            <person name="Seah K. B. B."/>
        </authorList>
    </citation>
    <scope>NUCLEOTIDE SEQUENCE</scope>
    <source>
        <strain evidence="1">BECK_M6</strain>
    </source>
</reference>
<dbReference type="SUPFAM" id="SSF53474">
    <property type="entry name" value="alpha/beta-Hydrolases"/>
    <property type="match status" value="1"/>
</dbReference>
<dbReference type="Gene3D" id="3.40.50.1820">
    <property type="entry name" value="alpha/beta hydrolase"/>
    <property type="match status" value="1"/>
</dbReference>
<name>A0A450UL16_9GAMM</name>